<name>A0A2V3WGW9_9BACI</name>
<evidence type="ECO:0000313" key="9">
    <source>
        <dbReference type="Proteomes" id="UP000247978"/>
    </source>
</evidence>
<organism evidence="8 9">
    <name type="scientific">Pseudogracilibacillus auburnensis</name>
    <dbReference type="NCBI Taxonomy" id="1494959"/>
    <lineage>
        <taxon>Bacteria</taxon>
        <taxon>Bacillati</taxon>
        <taxon>Bacillota</taxon>
        <taxon>Bacilli</taxon>
        <taxon>Bacillales</taxon>
        <taxon>Bacillaceae</taxon>
        <taxon>Pseudogracilibacillus</taxon>
    </lineage>
</organism>
<comment type="caution">
    <text evidence="8">The sequence shown here is derived from an EMBL/GenBank/DDBJ whole genome shotgun (WGS) entry which is preliminary data.</text>
</comment>
<dbReference type="InterPro" id="IPR006128">
    <property type="entry name" value="Lipoprotein_PsaA-like"/>
</dbReference>
<dbReference type="PRINTS" id="PR00690">
    <property type="entry name" value="ADHESNFAMILY"/>
</dbReference>
<protein>
    <submittedName>
        <fullName evidence="8">Iron/zinc/copper transport system substrate-binding protein</fullName>
    </submittedName>
</protein>
<dbReference type="Proteomes" id="UP000247978">
    <property type="component" value="Unassembled WGS sequence"/>
</dbReference>
<dbReference type="InterPro" id="IPR050492">
    <property type="entry name" value="Bact_metal-bind_prot9"/>
</dbReference>
<evidence type="ECO:0000256" key="4">
    <source>
        <dbReference type="ARBA" id="ARBA00022729"/>
    </source>
</evidence>
<dbReference type="PANTHER" id="PTHR42953:SF1">
    <property type="entry name" value="METAL-BINDING PROTEIN HI_0362-RELATED"/>
    <property type="match status" value="1"/>
</dbReference>
<evidence type="ECO:0000313" key="8">
    <source>
        <dbReference type="EMBL" id="PXW88049.1"/>
    </source>
</evidence>
<keyword evidence="3" id="KW-0479">Metal-binding</keyword>
<dbReference type="GO" id="GO:0030313">
    <property type="term" value="C:cell envelope"/>
    <property type="evidence" value="ECO:0007669"/>
    <property type="project" value="UniProtKB-SubCell"/>
</dbReference>
<dbReference type="GO" id="GO:0046872">
    <property type="term" value="F:metal ion binding"/>
    <property type="evidence" value="ECO:0007669"/>
    <property type="project" value="UniProtKB-KW"/>
</dbReference>
<dbReference type="PANTHER" id="PTHR42953">
    <property type="entry name" value="HIGH-AFFINITY ZINC UPTAKE SYSTEM PROTEIN ZNUA-RELATED"/>
    <property type="match status" value="1"/>
</dbReference>
<evidence type="ECO:0000256" key="5">
    <source>
        <dbReference type="RuleBase" id="RU003512"/>
    </source>
</evidence>
<keyword evidence="4 7" id="KW-0732">Signal</keyword>
<dbReference type="SUPFAM" id="SSF53807">
    <property type="entry name" value="Helical backbone' metal receptor"/>
    <property type="match status" value="1"/>
</dbReference>
<dbReference type="AlphaFoldDB" id="A0A2V3WGW9"/>
<accession>A0A2V3WGW9</accession>
<dbReference type="InterPro" id="IPR006127">
    <property type="entry name" value="ZnuA-like"/>
</dbReference>
<dbReference type="Gene3D" id="3.40.50.1980">
    <property type="entry name" value="Nitrogenase molybdenum iron protein domain"/>
    <property type="match status" value="2"/>
</dbReference>
<sequence>MRNIFRFIFVASFALLILAACGGNNDASNKEQDISENNDVSTESTETENNGDKLQVVSSFTIITDMVKEVGGDKVEVHNLVPTGTDPHEYEPLPEDIKKATDADILFYNGMNLEGGKEGWFFKLIDSVGQDESKVFSLTEQVEPMYLQDEATREEEINPHSFIDPVVGIRMVEDMRDAFVEVDPDNKEYYEEQAEAYLERLHAIDQDYEQKLGELPEENKILVTSECAFQYMLDRYGLEEECIWRVDTEENGSPEQIKSLVEYIQVNNVPILFIESNVDERPMETVSKESGVDIYEKPIYSDEIGNPGEEVDTYVKYLNYNIDIITDGLSN</sequence>
<dbReference type="PRINTS" id="PR00691">
    <property type="entry name" value="ADHESINB"/>
</dbReference>
<dbReference type="GO" id="GO:0030001">
    <property type="term" value="P:metal ion transport"/>
    <property type="evidence" value="ECO:0007669"/>
    <property type="project" value="InterPro"/>
</dbReference>
<dbReference type="InterPro" id="IPR006129">
    <property type="entry name" value="AdhesinB"/>
</dbReference>
<feature type="compositionally biased region" description="Polar residues" evidence="6">
    <location>
        <begin position="35"/>
        <end position="48"/>
    </location>
</feature>
<evidence type="ECO:0000256" key="3">
    <source>
        <dbReference type="ARBA" id="ARBA00022723"/>
    </source>
</evidence>
<dbReference type="EMBL" id="QJJQ01000004">
    <property type="protein sequence ID" value="PXW88049.1"/>
    <property type="molecule type" value="Genomic_DNA"/>
</dbReference>
<keyword evidence="2 5" id="KW-0813">Transport</keyword>
<proteinExistence type="inferred from homology"/>
<feature type="region of interest" description="Disordered" evidence="6">
    <location>
        <begin position="27"/>
        <end position="51"/>
    </location>
</feature>
<dbReference type="OrthoDB" id="9793396at2"/>
<dbReference type="Pfam" id="PF01297">
    <property type="entry name" value="ZnuA"/>
    <property type="match status" value="1"/>
</dbReference>
<evidence type="ECO:0000256" key="7">
    <source>
        <dbReference type="SAM" id="SignalP"/>
    </source>
</evidence>
<feature type="signal peptide" evidence="7">
    <location>
        <begin position="1"/>
        <end position="22"/>
    </location>
</feature>
<reference evidence="8 9" key="1">
    <citation type="submission" date="2018-05" db="EMBL/GenBank/DDBJ databases">
        <title>Genomic Encyclopedia of Type Strains, Phase IV (KMG-IV): sequencing the most valuable type-strain genomes for metagenomic binning, comparative biology and taxonomic classification.</title>
        <authorList>
            <person name="Goeker M."/>
        </authorList>
    </citation>
    <scope>NUCLEOTIDE SEQUENCE [LARGE SCALE GENOMIC DNA]</scope>
    <source>
        <strain evidence="8 9">DSM 28556</strain>
    </source>
</reference>
<evidence type="ECO:0000256" key="1">
    <source>
        <dbReference type="ARBA" id="ARBA00004196"/>
    </source>
</evidence>
<dbReference type="RefSeq" id="WP_110394868.1">
    <property type="nucleotide sequence ID" value="NZ_JADIJL010000030.1"/>
</dbReference>
<feature type="chain" id="PRO_5039705893" evidence="7">
    <location>
        <begin position="23"/>
        <end position="331"/>
    </location>
</feature>
<evidence type="ECO:0000256" key="2">
    <source>
        <dbReference type="ARBA" id="ARBA00022448"/>
    </source>
</evidence>
<evidence type="ECO:0000256" key="6">
    <source>
        <dbReference type="SAM" id="MobiDB-lite"/>
    </source>
</evidence>
<gene>
    <name evidence="8" type="ORF">DFR56_104200</name>
</gene>
<dbReference type="GO" id="GO:0007155">
    <property type="term" value="P:cell adhesion"/>
    <property type="evidence" value="ECO:0007669"/>
    <property type="project" value="InterPro"/>
</dbReference>
<dbReference type="PROSITE" id="PS51257">
    <property type="entry name" value="PROKAR_LIPOPROTEIN"/>
    <property type="match status" value="1"/>
</dbReference>
<comment type="similarity">
    <text evidence="5">Belongs to the bacterial solute-binding protein 9 family.</text>
</comment>
<comment type="subcellular location">
    <subcellularLocation>
        <location evidence="1">Cell envelope</location>
    </subcellularLocation>
</comment>
<keyword evidence="9" id="KW-1185">Reference proteome</keyword>